<sequence>MDQAKFSEGVMHIKDHGSTHLSQETVKKLIHQAQEAKQQAYCPYSKFRVGAALLTRPDNYWFTGCNVENACYNLGVCAERNAISKAVSEGYRSFKAIAIASDMNDQFISPCGGCRQFIREFGSNCDVYLSKPDGSYLKKTVDELLPVSFGPEELSVKKVFDIPNEY</sequence>
<evidence type="ECO:0000256" key="12">
    <source>
        <dbReference type="PIRSR" id="PIRSR606262-3"/>
    </source>
</evidence>
<evidence type="ECO:0000256" key="10">
    <source>
        <dbReference type="PIRSR" id="PIRSR606262-1"/>
    </source>
</evidence>
<dbReference type="GO" id="GO:0055086">
    <property type="term" value="P:nucleobase-containing small molecule metabolic process"/>
    <property type="evidence" value="ECO:0007669"/>
    <property type="project" value="UniProtKB-ARBA"/>
</dbReference>
<dbReference type="Pfam" id="PF00383">
    <property type="entry name" value="dCMP_cyt_deam_1"/>
    <property type="match status" value="1"/>
</dbReference>
<dbReference type="GO" id="GO:0072527">
    <property type="term" value="P:pyrimidine-containing compound metabolic process"/>
    <property type="evidence" value="ECO:0007669"/>
    <property type="project" value="UniProtKB-ARBA"/>
</dbReference>
<dbReference type="FunFam" id="3.40.140.10:FF:000008">
    <property type="entry name" value="Cytidine deaminase"/>
    <property type="match status" value="1"/>
</dbReference>
<dbReference type="EC" id="3.5.4.5" evidence="4 13"/>
<comment type="catalytic activity">
    <reaction evidence="13">
        <text>2'-deoxycytidine + H2O + H(+) = 2'-deoxyuridine + NH4(+)</text>
        <dbReference type="Rhea" id="RHEA:13433"/>
        <dbReference type="ChEBI" id="CHEBI:15377"/>
        <dbReference type="ChEBI" id="CHEBI:15378"/>
        <dbReference type="ChEBI" id="CHEBI:15698"/>
        <dbReference type="ChEBI" id="CHEBI:16450"/>
        <dbReference type="ChEBI" id="CHEBI:28938"/>
        <dbReference type="EC" id="3.5.4.5"/>
    </reaction>
</comment>
<dbReference type="InterPro" id="IPR016193">
    <property type="entry name" value="Cytidine_deaminase-like"/>
</dbReference>
<dbReference type="CDD" id="cd01283">
    <property type="entry name" value="cytidine_deaminase"/>
    <property type="match status" value="1"/>
</dbReference>
<feature type="binding site" evidence="12">
    <location>
        <position position="114"/>
    </location>
    <ligand>
        <name>Zn(2+)</name>
        <dbReference type="ChEBI" id="CHEBI:29105"/>
        <note>catalytic</note>
    </ligand>
</feature>
<dbReference type="NCBIfam" id="NF004064">
    <property type="entry name" value="PRK05578.1"/>
    <property type="match status" value="1"/>
</dbReference>
<dbReference type="InterPro" id="IPR050202">
    <property type="entry name" value="Cyt/Deoxycyt_deaminase"/>
</dbReference>
<feature type="binding site" evidence="12">
    <location>
        <position position="111"/>
    </location>
    <ligand>
        <name>Zn(2+)</name>
        <dbReference type="ChEBI" id="CHEBI:29105"/>
        <note>catalytic</note>
    </ligand>
</feature>
<name>A0A6A5FJG4_PERFL</name>
<evidence type="ECO:0000256" key="4">
    <source>
        <dbReference type="ARBA" id="ARBA00012783"/>
    </source>
</evidence>
<dbReference type="GO" id="GO:0042802">
    <property type="term" value="F:identical protein binding"/>
    <property type="evidence" value="ECO:0007669"/>
    <property type="project" value="UniProtKB-ARBA"/>
</dbReference>
<dbReference type="AlphaFoldDB" id="A0A6A5FJG4"/>
<keyword evidence="7 12" id="KW-0862">Zinc</keyword>
<dbReference type="PANTHER" id="PTHR11644:SF24">
    <property type="entry name" value="CYTIDINE DEAMINASE"/>
    <property type="match status" value="1"/>
</dbReference>
<evidence type="ECO:0000259" key="14">
    <source>
        <dbReference type="PROSITE" id="PS51747"/>
    </source>
</evidence>
<evidence type="ECO:0000256" key="13">
    <source>
        <dbReference type="RuleBase" id="RU364006"/>
    </source>
</evidence>
<keyword evidence="16" id="KW-1185">Reference proteome</keyword>
<feature type="domain" description="CMP/dCMP-type deaminase" evidence="14">
    <location>
        <begin position="24"/>
        <end position="152"/>
    </location>
</feature>
<dbReference type="PROSITE" id="PS51747">
    <property type="entry name" value="CYT_DCMP_DEAMINASES_2"/>
    <property type="match status" value="1"/>
</dbReference>
<gene>
    <name evidence="15" type="ORF">PFLUV_G00041980</name>
</gene>
<evidence type="ECO:0000256" key="9">
    <source>
        <dbReference type="ARBA" id="ARBA00049558"/>
    </source>
</evidence>
<dbReference type="Gene3D" id="3.40.140.10">
    <property type="entry name" value="Cytidine Deaminase, domain 2"/>
    <property type="match status" value="1"/>
</dbReference>
<evidence type="ECO:0000256" key="2">
    <source>
        <dbReference type="ARBA" id="ARBA00003949"/>
    </source>
</evidence>
<dbReference type="NCBIfam" id="TIGR01354">
    <property type="entry name" value="cyt_deam_tetra"/>
    <property type="match status" value="1"/>
</dbReference>
<evidence type="ECO:0000256" key="11">
    <source>
        <dbReference type="PIRSR" id="PIRSR606262-2"/>
    </source>
</evidence>
<dbReference type="EMBL" id="VHII01000004">
    <property type="protein sequence ID" value="KAF1391425.1"/>
    <property type="molecule type" value="Genomic_DNA"/>
</dbReference>
<dbReference type="GO" id="GO:0005829">
    <property type="term" value="C:cytosol"/>
    <property type="evidence" value="ECO:0007669"/>
    <property type="project" value="TreeGrafter"/>
</dbReference>
<protein>
    <recommendedName>
        <fullName evidence="4 13">Cytidine deaminase</fullName>
        <ecNumber evidence="4 13">3.5.4.5</ecNumber>
    </recommendedName>
    <alternativeName>
        <fullName evidence="8 13">Cytidine aminohydrolase</fullName>
    </alternativeName>
</protein>
<dbReference type="PROSITE" id="PS00903">
    <property type="entry name" value="CYT_DCMP_DEAMINASES_1"/>
    <property type="match status" value="1"/>
</dbReference>
<feature type="binding site" evidence="11">
    <location>
        <begin position="66"/>
        <end position="72"/>
    </location>
    <ligand>
        <name>substrate</name>
    </ligand>
</feature>
<dbReference type="SUPFAM" id="SSF53927">
    <property type="entry name" value="Cytidine deaminase-like"/>
    <property type="match status" value="1"/>
</dbReference>
<evidence type="ECO:0000256" key="6">
    <source>
        <dbReference type="ARBA" id="ARBA00022801"/>
    </source>
</evidence>
<comment type="similarity">
    <text evidence="3 13">Belongs to the cytidine and deoxycytidylate deaminase family.</text>
</comment>
<dbReference type="Proteomes" id="UP000465112">
    <property type="component" value="Chromosome 4"/>
</dbReference>
<evidence type="ECO:0000256" key="1">
    <source>
        <dbReference type="ARBA" id="ARBA00001947"/>
    </source>
</evidence>
<evidence type="ECO:0000256" key="8">
    <source>
        <dbReference type="ARBA" id="ARBA00032005"/>
    </source>
</evidence>
<dbReference type="OrthoDB" id="414540at2759"/>
<accession>A0A6A5FJG4</accession>
<dbReference type="InterPro" id="IPR002125">
    <property type="entry name" value="CMP_dCMP_dom"/>
</dbReference>
<feature type="binding site" evidence="12">
    <location>
        <position position="77"/>
    </location>
    <ligand>
        <name>Zn(2+)</name>
        <dbReference type="ChEBI" id="CHEBI:29105"/>
        <note>catalytic</note>
    </ligand>
</feature>
<comment type="caution">
    <text evidence="15">The sequence shown here is derived from an EMBL/GenBank/DDBJ whole genome shotgun (WGS) entry which is preliminary data.</text>
</comment>
<feature type="active site" description="Proton donor" evidence="10">
    <location>
        <position position="79"/>
    </location>
</feature>
<dbReference type="GO" id="GO:0004126">
    <property type="term" value="F:cytidine deaminase activity"/>
    <property type="evidence" value="ECO:0007669"/>
    <property type="project" value="UniProtKB-UniRule"/>
</dbReference>
<dbReference type="PANTHER" id="PTHR11644">
    <property type="entry name" value="CYTIDINE DEAMINASE"/>
    <property type="match status" value="1"/>
</dbReference>
<evidence type="ECO:0000256" key="5">
    <source>
        <dbReference type="ARBA" id="ARBA00022723"/>
    </source>
</evidence>
<evidence type="ECO:0000256" key="7">
    <source>
        <dbReference type="ARBA" id="ARBA00022833"/>
    </source>
</evidence>
<dbReference type="InterPro" id="IPR016192">
    <property type="entry name" value="APOBEC/CMP_deaminase_Zn-bd"/>
</dbReference>
<reference evidence="15 16" key="1">
    <citation type="submission" date="2019-06" db="EMBL/GenBank/DDBJ databases">
        <title>A chromosome-scale genome assembly of the European perch, Perca fluviatilis.</title>
        <authorList>
            <person name="Roques C."/>
            <person name="Zahm M."/>
            <person name="Cabau C."/>
            <person name="Klopp C."/>
            <person name="Bouchez O."/>
            <person name="Donnadieu C."/>
            <person name="Kuhl H."/>
            <person name="Gislard M."/>
            <person name="Guendouz S."/>
            <person name="Journot L."/>
            <person name="Haffray P."/>
            <person name="Bestin A."/>
            <person name="Morvezen R."/>
            <person name="Feron R."/>
            <person name="Wen M."/>
            <person name="Jouanno E."/>
            <person name="Herpin A."/>
            <person name="Schartl M."/>
            <person name="Postlethwait J."/>
            <person name="Schaerlinger B."/>
            <person name="Chardard D."/>
            <person name="Lecocq T."/>
            <person name="Poncet C."/>
            <person name="Jaffrelo L."/>
            <person name="Lampietro C."/>
            <person name="Guiguen Y."/>
        </authorList>
    </citation>
    <scope>NUCLEOTIDE SEQUENCE [LARGE SCALE GENOMIC DNA]</scope>
    <source>
        <tissue evidence="15">Blood</tissue>
    </source>
</reference>
<comment type="cofactor">
    <cofactor evidence="1 12 13">
        <name>Zn(2+)</name>
        <dbReference type="ChEBI" id="CHEBI:29105"/>
    </cofactor>
</comment>
<evidence type="ECO:0000313" key="15">
    <source>
        <dbReference type="EMBL" id="KAF1391425.1"/>
    </source>
</evidence>
<comment type="function">
    <text evidence="2 13">This enzyme scavenges exogenous and endogenous cytidine and 2'-deoxycytidine for UMP synthesis.</text>
</comment>
<evidence type="ECO:0000256" key="3">
    <source>
        <dbReference type="ARBA" id="ARBA00006576"/>
    </source>
</evidence>
<dbReference type="GO" id="GO:0008270">
    <property type="term" value="F:zinc ion binding"/>
    <property type="evidence" value="ECO:0007669"/>
    <property type="project" value="UniProtKB-UniRule"/>
</dbReference>
<keyword evidence="6 13" id="KW-0378">Hydrolase</keyword>
<evidence type="ECO:0000313" key="16">
    <source>
        <dbReference type="Proteomes" id="UP000465112"/>
    </source>
</evidence>
<organism evidence="15 16">
    <name type="scientific">Perca fluviatilis</name>
    <name type="common">European perch</name>
    <dbReference type="NCBI Taxonomy" id="8168"/>
    <lineage>
        <taxon>Eukaryota</taxon>
        <taxon>Metazoa</taxon>
        <taxon>Chordata</taxon>
        <taxon>Craniata</taxon>
        <taxon>Vertebrata</taxon>
        <taxon>Euteleostomi</taxon>
        <taxon>Actinopterygii</taxon>
        <taxon>Neopterygii</taxon>
        <taxon>Teleostei</taxon>
        <taxon>Neoteleostei</taxon>
        <taxon>Acanthomorphata</taxon>
        <taxon>Eupercaria</taxon>
        <taxon>Perciformes</taxon>
        <taxon>Percoidei</taxon>
        <taxon>Percidae</taxon>
        <taxon>Percinae</taxon>
        <taxon>Perca</taxon>
    </lineage>
</organism>
<comment type="catalytic activity">
    <reaction evidence="9 13">
        <text>cytidine + H2O + H(+) = uridine + NH4(+)</text>
        <dbReference type="Rhea" id="RHEA:16069"/>
        <dbReference type="ChEBI" id="CHEBI:15377"/>
        <dbReference type="ChEBI" id="CHEBI:15378"/>
        <dbReference type="ChEBI" id="CHEBI:16704"/>
        <dbReference type="ChEBI" id="CHEBI:17562"/>
        <dbReference type="ChEBI" id="CHEBI:28938"/>
        <dbReference type="EC" id="3.5.4.5"/>
    </reaction>
</comment>
<dbReference type="InterPro" id="IPR006262">
    <property type="entry name" value="Cyt_deam_tetra"/>
</dbReference>
<keyword evidence="5 12" id="KW-0479">Metal-binding</keyword>
<proteinExistence type="inferred from homology"/>